<evidence type="ECO:0000256" key="3">
    <source>
        <dbReference type="ARBA" id="ARBA00022989"/>
    </source>
</evidence>
<feature type="transmembrane region" description="Helical" evidence="5">
    <location>
        <begin position="78"/>
        <end position="102"/>
    </location>
</feature>
<keyword evidence="7" id="KW-0406">Ion transport</keyword>
<dbReference type="Pfam" id="PF00520">
    <property type="entry name" value="Ion_trans"/>
    <property type="match status" value="1"/>
</dbReference>
<dbReference type="PANTHER" id="PTHR10037:SF62">
    <property type="entry name" value="SODIUM CHANNEL PROTEIN 60E"/>
    <property type="match status" value="1"/>
</dbReference>
<feature type="transmembrane region" description="Helical" evidence="5">
    <location>
        <begin position="12"/>
        <end position="31"/>
    </location>
</feature>
<feature type="domain" description="Ion transport" evidence="6">
    <location>
        <begin position="12"/>
        <end position="226"/>
    </location>
</feature>
<keyword evidence="2 5" id="KW-0812">Transmembrane</keyword>
<feature type="transmembrane region" description="Helical" evidence="5">
    <location>
        <begin position="194"/>
        <end position="218"/>
    </location>
</feature>
<sequence length="270" mass="30665">MRASIKKWIETPLFQNTIIGIIVINAVLLGMETNADIMAAYGNLLHTLDSIILGIFVVEIILRLFTYRLAFFKDPWSLFDFIIVTISLIPSSGPFAILRALRVLRVLRLVSVAPSMRSVVTALIQSLPGMGAIVALLSLIFYISAVMATTLFSENFPEWFGTLGKTFYTLFQIMTLESWSMGIVRPVMEKQPMAWLFFIPFILVATFTMLNLFIAVVVNAMQTRHEIAQGKTDKEALSEAHSEREILYHEIMHLRKEMRSLSKELNKQNE</sequence>
<comment type="subcellular location">
    <subcellularLocation>
        <location evidence="1">Membrane</location>
        <topology evidence="1">Multi-pass membrane protein</topology>
    </subcellularLocation>
</comment>
<evidence type="ECO:0000256" key="1">
    <source>
        <dbReference type="ARBA" id="ARBA00004141"/>
    </source>
</evidence>
<dbReference type="PANTHER" id="PTHR10037">
    <property type="entry name" value="VOLTAGE-GATED CATION CHANNEL CALCIUM AND SODIUM"/>
    <property type="match status" value="1"/>
</dbReference>
<feature type="transmembrane region" description="Helical" evidence="5">
    <location>
        <begin position="122"/>
        <end position="146"/>
    </location>
</feature>
<dbReference type="OrthoDB" id="5297065at2"/>
<evidence type="ECO:0000313" key="8">
    <source>
        <dbReference type="Proteomes" id="UP000245790"/>
    </source>
</evidence>
<dbReference type="SUPFAM" id="SSF81324">
    <property type="entry name" value="Voltage-gated potassium channels"/>
    <property type="match status" value="1"/>
</dbReference>
<accession>A0A316FWV6</accession>
<reference evidence="7 8" key="1">
    <citation type="submission" date="2018-05" db="EMBL/GenBank/DDBJ databases">
        <title>Genomic Encyclopedia of Type Strains, Phase IV (KMG-IV): sequencing the most valuable type-strain genomes for metagenomic binning, comparative biology and taxonomic classification.</title>
        <authorList>
            <person name="Goeker M."/>
        </authorList>
    </citation>
    <scope>NUCLEOTIDE SEQUENCE [LARGE SCALE GENOMIC DNA]</scope>
    <source>
        <strain evidence="7 8">DSM 25350</strain>
    </source>
</reference>
<feature type="transmembrane region" description="Helical" evidence="5">
    <location>
        <begin position="51"/>
        <end position="71"/>
    </location>
</feature>
<dbReference type="Gene3D" id="1.20.120.350">
    <property type="entry name" value="Voltage-gated potassium channels. Chain C"/>
    <property type="match status" value="1"/>
</dbReference>
<keyword evidence="7" id="KW-0407">Ion channel</keyword>
<dbReference type="GO" id="GO:0001518">
    <property type="term" value="C:voltage-gated sodium channel complex"/>
    <property type="evidence" value="ECO:0007669"/>
    <property type="project" value="TreeGrafter"/>
</dbReference>
<proteinExistence type="predicted"/>
<dbReference type="InterPro" id="IPR027359">
    <property type="entry name" value="Volt_channel_dom_sf"/>
</dbReference>
<dbReference type="GO" id="GO:0005248">
    <property type="term" value="F:voltage-gated sodium channel activity"/>
    <property type="evidence" value="ECO:0007669"/>
    <property type="project" value="TreeGrafter"/>
</dbReference>
<dbReference type="EMBL" id="QGGU01000004">
    <property type="protein sequence ID" value="PWK53039.1"/>
    <property type="molecule type" value="Genomic_DNA"/>
</dbReference>
<dbReference type="RefSeq" id="WP_109763010.1">
    <property type="nucleotide sequence ID" value="NZ_QGGU01000004.1"/>
</dbReference>
<dbReference type="InterPro" id="IPR043203">
    <property type="entry name" value="VGCC_Ca_Na"/>
</dbReference>
<dbReference type="AlphaFoldDB" id="A0A316FWV6"/>
<evidence type="ECO:0000313" key="7">
    <source>
        <dbReference type="EMBL" id="PWK53039.1"/>
    </source>
</evidence>
<dbReference type="InterPro" id="IPR005821">
    <property type="entry name" value="Ion_trans_dom"/>
</dbReference>
<comment type="caution">
    <text evidence="7">The sequence shown here is derived from an EMBL/GenBank/DDBJ whole genome shotgun (WGS) entry which is preliminary data.</text>
</comment>
<evidence type="ECO:0000256" key="5">
    <source>
        <dbReference type="SAM" id="Phobius"/>
    </source>
</evidence>
<evidence type="ECO:0000256" key="4">
    <source>
        <dbReference type="ARBA" id="ARBA00023136"/>
    </source>
</evidence>
<name>A0A316FWV6_9GAMM</name>
<protein>
    <submittedName>
        <fullName evidence="7">Voltage-gated sodium channel</fullName>
    </submittedName>
</protein>
<organism evidence="7 8">
    <name type="scientific">Pleionea mediterranea</name>
    <dbReference type="NCBI Taxonomy" id="523701"/>
    <lineage>
        <taxon>Bacteria</taxon>
        <taxon>Pseudomonadati</taxon>
        <taxon>Pseudomonadota</taxon>
        <taxon>Gammaproteobacteria</taxon>
        <taxon>Oceanospirillales</taxon>
        <taxon>Pleioneaceae</taxon>
        <taxon>Pleionea</taxon>
    </lineage>
</organism>
<evidence type="ECO:0000256" key="2">
    <source>
        <dbReference type="ARBA" id="ARBA00022692"/>
    </source>
</evidence>
<dbReference type="Gene3D" id="1.10.287.70">
    <property type="match status" value="1"/>
</dbReference>
<gene>
    <name evidence="7" type="ORF">C8D97_104257</name>
</gene>
<evidence type="ECO:0000259" key="6">
    <source>
        <dbReference type="Pfam" id="PF00520"/>
    </source>
</evidence>
<keyword evidence="8" id="KW-1185">Reference proteome</keyword>
<keyword evidence="3 5" id="KW-1133">Transmembrane helix</keyword>
<dbReference type="Proteomes" id="UP000245790">
    <property type="component" value="Unassembled WGS sequence"/>
</dbReference>
<keyword evidence="4 5" id="KW-0472">Membrane</keyword>
<keyword evidence="7" id="KW-0813">Transport</keyword>